<dbReference type="PANTHER" id="PTHR30332:SF24">
    <property type="entry name" value="SECRETIN GSPD-RELATED"/>
    <property type="match status" value="1"/>
</dbReference>
<evidence type="ECO:0000256" key="5">
    <source>
        <dbReference type="SAM" id="SignalP"/>
    </source>
</evidence>
<feature type="signal peptide" evidence="5">
    <location>
        <begin position="1"/>
        <end position="20"/>
    </location>
</feature>
<accession>A0AAW3FCQ4</accession>
<sequence>MRIRRLTLLLLCASVLPGCALRQMQQQQDAALADAQRTAALAHNQRPTVQWHDGAWLMGQETTASKPQPAIYDKPVDYTYRGGSIEDLARWIRMATGVQVVIDPSVYDAKSAQPGTSIASSRGPTVLPPLPAAVPSLPGLNTPLPSGSVDAASPPQSSAANGRWQHYVTTLGGLLKQEDARFGVWDKYQDGTLTFFRTETRYFQLPSIDDSASFDSTISTSSGGSDSGGSGAGSNTAPSSSTSGSGSGGAGGNVQNSVLHVDVQPFKQIQQTATAIAGGAKVVADTNLGMLVVTGTPPQCDAVAAFMKSLSATFGKVISFDVHLYSVQISREENYGANIGLAYKSATGHSSASIVGAAAPAISGSGTGLTFGASVLTGPFAGTKGTLQLLSTLGKVVGEQSLPGSTVNGKKFTVQMGQTQPYLPSVQSTLAANVGSATSAQGAFVPLGFAAQVLPKLAYGAINMDITVTVKRLISMVTLPPGCTPSTSNQSCLTMPFTSDLGLQAVNTLKPGETLLLVGLSDNQSSSQNNGVGSPNMPLFGGGVDANQTKNLFVVAVTARVL</sequence>
<evidence type="ECO:0000256" key="2">
    <source>
        <dbReference type="ARBA" id="ARBA00022729"/>
    </source>
</evidence>
<protein>
    <submittedName>
        <fullName evidence="6">Bacterial type II and III secretion system family protein</fullName>
    </submittedName>
</protein>
<evidence type="ECO:0000256" key="4">
    <source>
        <dbReference type="SAM" id="MobiDB-lite"/>
    </source>
</evidence>
<keyword evidence="2 5" id="KW-0732">Signal</keyword>
<organism evidence="6 7">
    <name type="scientific">Burkholderia gladioli</name>
    <name type="common">Pseudomonas marginata</name>
    <name type="synonym">Phytomonas marginata</name>
    <dbReference type="NCBI Taxonomy" id="28095"/>
    <lineage>
        <taxon>Bacteria</taxon>
        <taxon>Pseudomonadati</taxon>
        <taxon>Pseudomonadota</taxon>
        <taxon>Betaproteobacteria</taxon>
        <taxon>Burkholderiales</taxon>
        <taxon>Burkholderiaceae</taxon>
        <taxon>Burkholderia</taxon>
    </lineage>
</organism>
<keyword evidence="3" id="KW-0472">Membrane</keyword>
<feature type="region of interest" description="Disordered" evidence="4">
    <location>
        <begin position="113"/>
        <end position="161"/>
    </location>
</feature>
<evidence type="ECO:0000256" key="1">
    <source>
        <dbReference type="ARBA" id="ARBA00004370"/>
    </source>
</evidence>
<evidence type="ECO:0000313" key="6">
    <source>
        <dbReference type="EMBL" id="KGC20271.1"/>
    </source>
</evidence>
<dbReference type="Proteomes" id="UP000029590">
    <property type="component" value="Unassembled WGS sequence"/>
</dbReference>
<feature type="region of interest" description="Disordered" evidence="4">
    <location>
        <begin position="216"/>
        <end position="254"/>
    </location>
</feature>
<proteinExistence type="predicted"/>
<dbReference type="InterPro" id="IPR050810">
    <property type="entry name" value="Bact_Secretion_Sys_Channel"/>
</dbReference>
<dbReference type="AlphaFoldDB" id="A0AAW3FCQ4"/>
<evidence type="ECO:0000256" key="3">
    <source>
        <dbReference type="ARBA" id="ARBA00023136"/>
    </source>
</evidence>
<name>A0AAW3FCQ4_BURGA</name>
<evidence type="ECO:0000313" key="7">
    <source>
        <dbReference type="Proteomes" id="UP000029590"/>
    </source>
</evidence>
<comment type="caution">
    <text evidence="6">The sequence shown here is derived from an EMBL/GenBank/DDBJ whole genome shotgun (WGS) entry which is preliminary data.</text>
</comment>
<reference evidence="6 7" key="1">
    <citation type="submission" date="2014-04" db="EMBL/GenBank/DDBJ databases">
        <authorList>
            <person name="Bishop-Lilly K.A."/>
            <person name="Broomall S.M."/>
            <person name="Chain P.S."/>
            <person name="Chertkov O."/>
            <person name="Coyne S.R."/>
            <person name="Daligault H.E."/>
            <person name="Davenport K.W."/>
            <person name="Erkkila T."/>
            <person name="Frey K.G."/>
            <person name="Gibbons H.S."/>
            <person name="Gu W."/>
            <person name="Jaissle J."/>
            <person name="Johnson S.L."/>
            <person name="Koroleva G.I."/>
            <person name="Ladner J.T."/>
            <person name="Lo C.-C."/>
            <person name="Minogue T.D."/>
            <person name="Munk C."/>
            <person name="Palacios G.F."/>
            <person name="Redden C.L."/>
            <person name="Rosenzweig C.N."/>
            <person name="Scholz M.B."/>
            <person name="Teshima H."/>
            <person name="Xu Y."/>
        </authorList>
    </citation>
    <scope>NUCLEOTIDE SEQUENCE [LARGE SCALE GENOMIC DNA]</scope>
    <source>
        <strain evidence="7">gladioli</strain>
    </source>
</reference>
<dbReference type="EMBL" id="JPGG01000012">
    <property type="protein sequence ID" value="KGC20271.1"/>
    <property type="molecule type" value="Genomic_DNA"/>
</dbReference>
<feature type="chain" id="PRO_5043374497" evidence="5">
    <location>
        <begin position="21"/>
        <end position="562"/>
    </location>
</feature>
<feature type="compositionally biased region" description="Low complexity" evidence="4">
    <location>
        <begin position="233"/>
        <end position="244"/>
    </location>
</feature>
<dbReference type="GO" id="GO:0016020">
    <property type="term" value="C:membrane"/>
    <property type="evidence" value="ECO:0007669"/>
    <property type="project" value="UniProtKB-SubCell"/>
</dbReference>
<feature type="compositionally biased region" description="Polar residues" evidence="4">
    <location>
        <begin position="113"/>
        <end position="122"/>
    </location>
</feature>
<gene>
    <name evidence="6" type="ORF">DM48_7880</name>
</gene>
<comment type="subcellular location">
    <subcellularLocation>
        <location evidence="1">Membrane</location>
    </subcellularLocation>
</comment>
<dbReference type="PANTHER" id="PTHR30332">
    <property type="entry name" value="PROBABLE GENERAL SECRETION PATHWAY PROTEIN D"/>
    <property type="match status" value="1"/>
</dbReference>